<feature type="domain" description="Methyltransferase FkbM" evidence="1">
    <location>
        <begin position="34"/>
        <end position="187"/>
    </location>
</feature>
<keyword evidence="2" id="KW-0808">Transferase</keyword>
<dbReference type="GO" id="GO:0032259">
    <property type="term" value="P:methylation"/>
    <property type="evidence" value="ECO:0007669"/>
    <property type="project" value="UniProtKB-KW"/>
</dbReference>
<keyword evidence="2" id="KW-0489">Methyltransferase</keyword>
<dbReference type="NCBIfam" id="TIGR01444">
    <property type="entry name" value="fkbM_fam"/>
    <property type="match status" value="1"/>
</dbReference>
<dbReference type="AlphaFoldDB" id="A0A1J5S698"/>
<dbReference type="EMBL" id="MLJW01000066">
    <property type="protein sequence ID" value="OIR03451.1"/>
    <property type="molecule type" value="Genomic_DNA"/>
</dbReference>
<accession>A0A1J5S698</accession>
<comment type="caution">
    <text evidence="2">The sequence shown here is derived from an EMBL/GenBank/DDBJ whole genome shotgun (WGS) entry which is preliminary data.</text>
</comment>
<dbReference type="InterPro" id="IPR052514">
    <property type="entry name" value="SAM-dependent_MTase"/>
</dbReference>
<dbReference type="PANTHER" id="PTHR34203">
    <property type="entry name" value="METHYLTRANSFERASE, FKBM FAMILY PROTEIN"/>
    <property type="match status" value="1"/>
</dbReference>
<dbReference type="SUPFAM" id="SSF53335">
    <property type="entry name" value="S-adenosyl-L-methionine-dependent methyltransferases"/>
    <property type="match status" value="1"/>
</dbReference>
<dbReference type="InterPro" id="IPR029063">
    <property type="entry name" value="SAM-dependent_MTases_sf"/>
</dbReference>
<dbReference type="InterPro" id="IPR006342">
    <property type="entry name" value="FkbM_mtfrase"/>
</dbReference>
<dbReference type="EC" id="2.1.1.-" evidence="2"/>
<sequence length="230" mass="26284">MQLLPVAITQNERYDRLTKKIIFRVCQPNSVCIDVGAHEGKILKMMIDAAPQASHYAFEPIPELFQSLKQKFHKNEKLFCIALSDKKETTSFNLVLTDMAYSGLNKRAYDKKEKDISIVVETGLLDAIIPATEKIELMKMDVEGAELLVMRGAVQTIQRSKPVLLFEFGKAGAAAYNYNDEDMFQFINETLQYNIYTLQSWLKNKPSLTKQNFSDNYHSGKEYFFLAASK</sequence>
<organism evidence="2">
    <name type="scientific">mine drainage metagenome</name>
    <dbReference type="NCBI Taxonomy" id="410659"/>
    <lineage>
        <taxon>unclassified sequences</taxon>
        <taxon>metagenomes</taxon>
        <taxon>ecological metagenomes</taxon>
    </lineage>
</organism>
<dbReference type="Pfam" id="PF05050">
    <property type="entry name" value="Methyltransf_21"/>
    <property type="match status" value="1"/>
</dbReference>
<reference evidence="2" key="1">
    <citation type="submission" date="2016-10" db="EMBL/GenBank/DDBJ databases">
        <title>Sequence of Gallionella enrichment culture.</title>
        <authorList>
            <person name="Poehlein A."/>
            <person name="Muehling M."/>
            <person name="Daniel R."/>
        </authorList>
    </citation>
    <scope>NUCLEOTIDE SEQUENCE</scope>
</reference>
<name>A0A1J5S698_9ZZZZ</name>
<gene>
    <name evidence="2" type="primary">noeI_3</name>
    <name evidence="2" type="ORF">GALL_145230</name>
</gene>
<evidence type="ECO:0000313" key="2">
    <source>
        <dbReference type="EMBL" id="OIR03451.1"/>
    </source>
</evidence>
<dbReference type="PANTHER" id="PTHR34203:SF15">
    <property type="entry name" value="SLL1173 PROTEIN"/>
    <property type="match status" value="1"/>
</dbReference>
<evidence type="ECO:0000259" key="1">
    <source>
        <dbReference type="Pfam" id="PF05050"/>
    </source>
</evidence>
<protein>
    <submittedName>
        <fullName evidence="2">2-O-methyltransferase NoeI</fullName>
        <ecNumber evidence="2">2.1.1.-</ecNumber>
    </submittedName>
</protein>
<dbReference type="Gene3D" id="3.40.50.150">
    <property type="entry name" value="Vaccinia Virus protein VP39"/>
    <property type="match status" value="1"/>
</dbReference>
<dbReference type="GO" id="GO:0008168">
    <property type="term" value="F:methyltransferase activity"/>
    <property type="evidence" value="ECO:0007669"/>
    <property type="project" value="UniProtKB-KW"/>
</dbReference>
<proteinExistence type="predicted"/>